<gene>
    <name evidence="4" type="ORF">PFCIRM138_03220</name>
</gene>
<name>A0A068VS18_PROFF</name>
<dbReference type="InterPro" id="IPR050832">
    <property type="entry name" value="Bact_Acetyltransf"/>
</dbReference>
<dbReference type="AlphaFoldDB" id="A0A068VS18"/>
<dbReference type="SUPFAM" id="SSF55729">
    <property type="entry name" value="Acyl-CoA N-acyltransferases (Nat)"/>
    <property type="match status" value="2"/>
</dbReference>
<keyword evidence="1 4" id="KW-0808">Transferase</keyword>
<dbReference type="GO" id="GO:0016747">
    <property type="term" value="F:acyltransferase activity, transferring groups other than amino-acyl groups"/>
    <property type="evidence" value="ECO:0007669"/>
    <property type="project" value="InterPro"/>
</dbReference>
<dbReference type="Pfam" id="PF13508">
    <property type="entry name" value="Acetyltransf_7"/>
    <property type="match status" value="1"/>
</dbReference>
<evidence type="ECO:0000256" key="1">
    <source>
        <dbReference type="ARBA" id="ARBA00022679"/>
    </source>
</evidence>
<keyword evidence="2" id="KW-0012">Acyltransferase</keyword>
<proteinExistence type="predicted"/>
<dbReference type="InterPro" id="IPR000182">
    <property type="entry name" value="GNAT_dom"/>
</dbReference>
<dbReference type="PANTHER" id="PTHR43877">
    <property type="entry name" value="AMINOALKYLPHOSPHONATE N-ACETYLTRANSFERASE-RELATED-RELATED"/>
    <property type="match status" value="1"/>
</dbReference>
<dbReference type="KEGG" id="pfre:RM25_1018"/>
<dbReference type="Gene3D" id="3.40.630.30">
    <property type="match status" value="1"/>
</dbReference>
<sequence length="345" mass="38346">MTPEWAEAFVDDVLEWSFMGFDDLEEVAELRAAIEYFDDPVQTISYADFVAAWNRPGAHASHHAVVGRERSGSIVAYGWNHPGLPTDANPSVWFDIGVHPAWRHQGIRHRLTMWLIGRAQQWWEHIRTAQTGALWVGTTVDEKRGGLTRSMIEAGLTPQRWFFDMHRPLEAGDSLPPLPKLTDVSIVPFDDSLSELVRQAHNEAMATRPGSSPVSAQAWESSINNHPENSQLSWVALVNRDTPAHEGAAHGRVVGYAMNLAYDDETSEGWTERLGVCPWCRKKGIGRALVIASMRGFADAGLTSAGVGVDTEDPNTAARFFGVLGFEETERVVVYGRTFRVEQPD</sequence>
<reference evidence="4" key="1">
    <citation type="submission" date="2014-08" db="EMBL/GenBank/DDBJ databases">
        <authorList>
            <person name="Falentin Helene"/>
        </authorList>
    </citation>
    <scope>NUCLEOTIDE SEQUENCE</scope>
</reference>
<feature type="domain" description="N-acetyltransferase" evidence="3">
    <location>
        <begin position="19"/>
        <end position="170"/>
    </location>
</feature>
<dbReference type="RefSeq" id="WP_013161070.1">
    <property type="nucleotide sequence ID" value="NZ_CP010341.1"/>
</dbReference>
<dbReference type="EMBL" id="LM676387">
    <property type="protein sequence ID" value="CEP25948.1"/>
    <property type="molecule type" value="Genomic_DNA"/>
</dbReference>
<organism evidence="4">
    <name type="scientific">Propionibacterium freudenreichii subsp. freudenreichii</name>
    <dbReference type="NCBI Taxonomy" id="66712"/>
    <lineage>
        <taxon>Bacteria</taxon>
        <taxon>Bacillati</taxon>
        <taxon>Actinomycetota</taxon>
        <taxon>Actinomycetes</taxon>
        <taxon>Propionibacteriales</taxon>
        <taxon>Propionibacteriaceae</taxon>
        <taxon>Propionibacterium</taxon>
    </lineage>
</organism>
<evidence type="ECO:0000313" key="4">
    <source>
        <dbReference type="EMBL" id="CEP25948.1"/>
    </source>
</evidence>
<accession>A0A068VS18</accession>
<evidence type="ECO:0000256" key="2">
    <source>
        <dbReference type="ARBA" id="ARBA00023315"/>
    </source>
</evidence>
<dbReference type="PROSITE" id="PS51186">
    <property type="entry name" value="GNAT"/>
    <property type="match status" value="2"/>
</dbReference>
<protein>
    <submittedName>
        <fullName evidence="4">GCN5-related N-acetyltransferase</fullName>
    </submittedName>
</protein>
<dbReference type="PATRIC" id="fig|66712.6.peg.1043"/>
<feature type="domain" description="N-acetyltransferase" evidence="3">
    <location>
        <begin position="205"/>
        <end position="345"/>
    </location>
</feature>
<dbReference type="CDD" id="cd04301">
    <property type="entry name" value="NAT_SF"/>
    <property type="match status" value="1"/>
</dbReference>
<dbReference type="InterPro" id="IPR016181">
    <property type="entry name" value="Acyl_CoA_acyltransferase"/>
</dbReference>
<evidence type="ECO:0000259" key="3">
    <source>
        <dbReference type="PROSITE" id="PS51186"/>
    </source>
</evidence>